<evidence type="ECO:0000313" key="4">
    <source>
        <dbReference type="Proteomes" id="UP000262621"/>
    </source>
</evidence>
<sequence>MTAGPTTTASARALIRRLLPPTGPQRALAGSVFAVTIGGGMMFSSSLYLTRIIGSRCPGRRPAVAARGTTPSRQGWPPKARSGDTQDIRRPQRHLRPPTGDHPAEP</sequence>
<organism evidence="3 4">
    <name type="scientific">Micromonospora craniellae</name>
    <dbReference type="NCBI Taxonomy" id="2294034"/>
    <lineage>
        <taxon>Bacteria</taxon>
        <taxon>Bacillati</taxon>
        <taxon>Actinomycetota</taxon>
        <taxon>Actinomycetes</taxon>
        <taxon>Micromonosporales</taxon>
        <taxon>Micromonosporaceae</taxon>
        <taxon>Micromonospora</taxon>
    </lineage>
</organism>
<dbReference type="OrthoDB" id="6803299at2"/>
<name>A0A372FTW7_9ACTN</name>
<keyword evidence="2" id="KW-0472">Membrane</keyword>
<dbReference type="RefSeq" id="WP_117230350.1">
    <property type="nucleotide sequence ID" value="NZ_QVFU01000038.1"/>
</dbReference>
<gene>
    <name evidence="3" type="ORF">D0Q02_24400</name>
</gene>
<comment type="caution">
    <text evidence="3">The sequence shown here is derived from an EMBL/GenBank/DDBJ whole genome shotgun (WGS) entry which is preliminary data.</text>
</comment>
<dbReference type="Proteomes" id="UP000262621">
    <property type="component" value="Unassembled WGS sequence"/>
</dbReference>
<proteinExistence type="predicted"/>
<reference evidence="3 4" key="1">
    <citation type="submission" date="2018-08" db="EMBL/GenBank/DDBJ databases">
        <title>Verrucosispora craniellae sp. nov., isolated from a marine sponge in the South China Sea.</title>
        <authorList>
            <person name="Li L."/>
            <person name="Lin H.W."/>
        </authorList>
    </citation>
    <scope>NUCLEOTIDE SEQUENCE [LARGE SCALE GENOMIC DNA]</scope>
    <source>
        <strain evidence="3 4">LHW63014</strain>
    </source>
</reference>
<accession>A0A372FTW7</accession>
<keyword evidence="2" id="KW-1133">Transmembrane helix</keyword>
<evidence type="ECO:0000256" key="2">
    <source>
        <dbReference type="SAM" id="Phobius"/>
    </source>
</evidence>
<feature type="transmembrane region" description="Helical" evidence="2">
    <location>
        <begin position="27"/>
        <end position="50"/>
    </location>
</feature>
<feature type="region of interest" description="Disordered" evidence="1">
    <location>
        <begin position="59"/>
        <end position="106"/>
    </location>
</feature>
<evidence type="ECO:0000313" key="3">
    <source>
        <dbReference type="EMBL" id="RFS44016.1"/>
    </source>
</evidence>
<dbReference type="AlphaFoldDB" id="A0A372FTW7"/>
<feature type="compositionally biased region" description="Basic and acidic residues" evidence="1">
    <location>
        <begin position="81"/>
        <end position="90"/>
    </location>
</feature>
<dbReference type="EMBL" id="QVFU01000038">
    <property type="protein sequence ID" value="RFS44016.1"/>
    <property type="molecule type" value="Genomic_DNA"/>
</dbReference>
<evidence type="ECO:0000256" key="1">
    <source>
        <dbReference type="SAM" id="MobiDB-lite"/>
    </source>
</evidence>
<keyword evidence="2" id="KW-0812">Transmembrane</keyword>
<keyword evidence="4" id="KW-1185">Reference proteome</keyword>
<protein>
    <submittedName>
        <fullName evidence="3">Uncharacterized protein</fullName>
    </submittedName>
</protein>